<dbReference type="KEGG" id="bbes:BESB_059910"/>
<feature type="compositionally biased region" description="Low complexity" evidence="1">
    <location>
        <begin position="200"/>
        <end position="210"/>
    </location>
</feature>
<protein>
    <submittedName>
        <fullName evidence="2">Uncharacterized protein</fullName>
    </submittedName>
</protein>
<gene>
    <name evidence="2" type="ORF">BESB_059910</name>
</gene>
<feature type="compositionally biased region" description="Basic and acidic residues" evidence="1">
    <location>
        <begin position="1335"/>
        <end position="1350"/>
    </location>
</feature>
<dbReference type="RefSeq" id="XP_029219113.1">
    <property type="nucleotide sequence ID" value="XM_029364405.1"/>
</dbReference>
<comment type="caution">
    <text evidence="2">The sequence shown here is derived from an EMBL/GenBank/DDBJ whole genome shotgun (WGS) entry which is preliminary data.</text>
</comment>
<feature type="compositionally biased region" description="Basic and acidic residues" evidence="1">
    <location>
        <begin position="1129"/>
        <end position="1144"/>
    </location>
</feature>
<feature type="region of interest" description="Disordered" evidence="1">
    <location>
        <begin position="559"/>
        <end position="623"/>
    </location>
</feature>
<dbReference type="VEuPathDB" id="ToxoDB:BESB_059910"/>
<feature type="compositionally biased region" description="Polar residues" evidence="1">
    <location>
        <begin position="574"/>
        <end position="586"/>
    </location>
</feature>
<feature type="compositionally biased region" description="Basic and acidic residues" evidence="1">
    <location>
        <begin position="1641"/>
        <end position="1650"/>
    </location>
</feature>
<feature type="compositionally biased region" description="Low complexity" evidence="1">
    <location>
        <begin position="445"/>
        <end position="462"/>
    </location>
</feature>
<evidence type="ECO:0000256" key="1">
    <source>
        <dbReference type="SAM" id="MobiDB-lite"/>
    </source>
</evidence>
<feature type="region of interest" description="Disordered" evidence="1">
    <location>
        <begin position="1620"/>
        <end position="1658"/>
    </location>
</feature>
<feature type="region of interest" description="Disordered" evidence="1">
    <location>
        <begin position="445"/>
        <end position="467"/>
    </location>
</feature>
<evidence type="ECO:0000313" key="2">
    <source>
        <dbReference type="EMBL" id="PFH35104.1"/>
    </source>
</evidence>
<dbReference type="GeneID" id="40310919"/>
<accession>A0A2A9MD17</accession>
<feature type="compositionally biased region" description="Polar residues" evidence="1">
    <location>
        <begin position="1093"/>
        <end position="1104"/>
    </location>
</feature>
<feature type="region of interest" description="Disordered" evidence="1">
    <location>
        <begin position="633"/>
        <end position="652"/>
    </location>
</feature>
<feature type="compositionally biased region" description="Low complexity" evidence="1">
    <location>
        <begin position="1272"/>
        <end position="1311"/>
    </location>
</feature>
<sequence>MRADQSLTVCSDPRKEPCLEVARPTSLQGPEAEMQILLHSPIQACEAAAEEKWVPLSDRDPSAALAAALESSSAAGFVGPFTASSDASASSTVSTLHACSACRDAAESDAFLASPRSRAATCSVGSEVAGPRPSAVFPWSTFACPCEHLWHGDSLKTVDETQRASFTSARRLSTRLGFSDAFESGWWGRKSRERDPFMATTTTTASSTSAGQELSSPCPLGESESSSCRGHPESPLPARKEGHSHLRLALPVPAPPTSLSVSSGSSAPTPAAPGARTDLHRASLPAGQSEAVQALLPGARHHSSLTSSAGSFVSPHRRVLLSSSLRSSFASPVGTPEAAEQPAGASDSARLRSAELALPGVPSTSALAFFSVPRVALGPLESFSSGSAASACESSCLAPDNAPPSVSSLPSCAIPSSFASPLWLAGLSASAPSFASSSACSSSSSLSSSPAAPVSPPHASAAEDPQRLHSPLHHRFVSSPSGSLERARPLSPLAFARKCKETHTEGSVRDTRHPGFTYTREDSESRRMSVAAGGGPDGISLATGARPHSNNTHRESVTCRQAPASEPPSLPCAHSSSSFPQAQSTWRWHRGEERAEERTKASEDKTNAHARHASTGLAGRGALERGGVIGNKISASKTEGGSNPTAGCSSADDEALAQEEAFLLSRVADAIGLRSDRAFVEALDGDRPHTLWGHPQEAGSCRRGRVARWSPFLVSQPSAQDSDAERSRRQLYDAAAAALLLAPALLAELEQDFFTSFKQAGERRESRMWSVWSSSQHRARGGLPPAACASNACGPALLCELPGCGAQVVLHRLLALEVCKQIRAATQSGVLPRAENSQPRLCRRAPVGCPLGLPHSARLREVLSRRDIVMLIRESSAQAPTEAPASATARRQGIHAKIRTVRPEEGERGHSVQGCVAGAPPPPDAPLFGVYTYANDSHRDRCQETAGEHRESPTSLVRFCRPFRLADLLPRRIGSRRHELRETRASDRRRLAGNEERGGDSESEALGGCVGLGPGTCVALQGEGAAWESSSVLSLFPRLLWVEQVLSPFAKAYKRSSSSYSCLSSSAGAASRASHLTPAARRAAEKVADAALSPSSRGRANVSQRGEYAEAVAEEKNRNMQPGRRLRRGAHETLYDQNEGRDFGTKATRRRGNRRGLASDVEETAAAKGHLEGPHDGEEGDSDSEEQGHRCLLACRLKQPGCRFFIGEAGGVGQLVAAEILVGCPYRAIRHLLASRTFLLRRQASRVLRDHGSAIASRLRLAPFWRPRVPPSCASSTSRSGSGASCLPPPLSAGAPSTPAPPQATSGAAAASRPSSAAWMCGAGTHAAAGIGRNGESDPDKGGAAKRGDEESGDSTQARESHGTPTCFPPLVAELSRNILARRQRENKMYAALRMQAVSLPDEARCVPKRPDRIPLSEAQEAATRGARGGGGYLWPWQDRRRQGAACVWKSLPRLLGVASQACASSPCPRAPASSPFASFPSASSFLSFSAVALSSASSRNSSALPLSLSSFGARPASSASRAFFAQGEWPLRPQAQAPGSASQTEEAHEGEVCVAALRSKACSDAARIRAARCSSAHHSPVCFGDDMKTVSPPSKKATAAPLATTTAAAAGLPIWAPPQAKEKQGEGTSLRGLGVAAEGRGGERGERGRAASVAGDG</sequence>
<proteinExistence type="predicted"/>
<keyword evidence="3" id="KW-1185">Reference proteome</keyword>
<feature type="region of interest" description="Disordered" evidence="1">
    <location>
        <begin position="1270"/>
        <end position="1311"/>
    </location>
</feature>
<feature type="region of interest" description="Disordered" evidence="1">
    <location>
        <begin position="200"/>
        <end position="277"/>
    </location>
</feature>
<feature type="region of interest" description="Disordered" evidence="1">
    <location>
        <begin position="1087"/>
        <end position="1185"/>
    </location>
</feature>
<reference evidence="2 3" key="1">
    <citation type="submission" date="2017-09" db="EMBL/GenBank/DDBJ databases">
        <title>Genome sequencing of Besnoitia besnoiti strain Bb-Ger1.</title>
        <authorList>
            <person name="Schares G."/>
            <person name="Venepally P."/>
            <person name="Lorenzi H.A."/>
        </authorList>
    </citation>
    <scope>NUCLEOTIDE SEQUENCE [LARGE SCALE GENOMIC DNA]</scope>
    <source>
        <strain evidence="2 3">Bb-Ger1</strain>
    </source>
</reference>
<feature type="compositionally biased region" description="Basic and acidic residues" evidence="1">
    <location>
        <begin position="500"/>
        <end position="527"/>
    </location>
</feature>
<name>A0A2A9MD17_BESBE</name>
<feature type="compositionally biased region" description="Low complexity" evidence="1">
    <location>
        <begin position="257"/>
        <end position="275"/>
    </location>
</feature>
<feature type="region of interest" description="Disordered" evidence="1">
    <location>
        <begin position="979"/>
        <end position="1005"/>
    </location>
</feature>
<feature type="compositionally biased region" description="Basic and acidic residues" evidence="1">
    <location>
        <begin position="979"/>
        <end position="1000"/>
    </location>
</feature>
<feature type="region of interest" description="Disordered" evidence="1">
    <location>
        <begin position="1329"/>
        <end position="1368"/>
    </location>
</feature>
<feature type="region of interest" description="Disordered" evidence="1">
    <location>
        <begin position="500"/>
        <end position="533"/>
    </location>
</feature>
<organism evidence="2 3">
    <name type="scientific">Besnoitia besnoiti</name>
    <name type="common">Apicomplexan protozoan</name>
    <dbReference type="NCBI Taxonomy" id="94643"/>
    <lineage>
        <taxon>Eukaryota</taxon>
        <taxon>Sar</taxon>
        <taxon>Alveolata</taxon>
        <taxon>Apicomplexa</taxon>
        <taxon>Conoidasida</taxon>
        <taxon>Coccidia</taxon>
        <taxon>Eucoccidiorida</taxon>
        <taxon>Eimeriorina</taxon>
        <taxon>Sarcocystidae</taxon>
        <taxon>Besnoitia</taxon>
    </lineage>
</organism>
<dbReference type="EMBL" id="NWUJ01000005">
    <property type="protein sequence ID" value="PFH35104.1"/>
    <property type="molecule type" value="Genomic_DNA"/>
</dbReference>
<feature type="compositionally biased region" description="Polar residues" evidence="1">
    <location>
        <begin position="633"/>
        <end position="648"/>
    </location>
</feature>
<dbReference type="Proteomes" id="UP000224006">
    <property type="component" value="Chromosome V"/>
</dbReference>
<feature type="compositionally biased region" description="Basic and acidic residues" evidence="1">
    <location>
        <begin position="589"/>
        <end position="607"/>
    </location>
</feature>
<evidence type="ECO:0000313" key="3">
    <source>
        <dbReference type="Proteomes" id="UP000224006"/>
    </source>
</evidence>